<evidence type="ECO:0000313" key="3">
    <source>
        <dbReference type="Proteomes" id="UP000002640"/>
    </source>
</evidence>
<evidence type="ECO:0000313" key="2">
    <source>
        <dbReference type="EMBL" id="EGZ11782.1"/>
    </source>
</evidence>
<reference evidence="2 3" key="1">
    <citation type="journal article" date="2006" name="Science">
        <title>Phytophthora genome sequences uncover evolutionary origins and mechanisms of pathogenesis.</title>
        <authorList>
            <person name="Tyler B.M."/>
            <person name="Tripathy S."/>
            <person name="Zhang X."/>
            <person name="Dehal P."/>
            <person name="Jiang R.H."/>
            <person name="Aerts A."/>
            <person name="Arredondo F.D."/>
            <person name="Baxter L."/>
            <person name="Bensasson D."/>
            <person name="Beynon J.L."/>
            <person name="Chapman J."/>
            <person name="Damasceno C.M."/>
            <person name="Dorrance A.E."/>
            <person name="Dou D."/>
            <person name="Dickerman A.W."/>
            <person name="Dubchak I.L."/>
            <person name="Garbelotto M."/>
            <person name="Gijzen M."/>
            <person name="Gordon S.G."/>
            <person name="Govers F."/>
            <person name="Grunwald N.J."/>
            <person name="Huang W."/>
            <person name="Ivors K.L."/>
            <person name="Jones R.W."/>
            <person name="Kamoun S."/>
            <person name="Krampis K."/>
            <person name="Lamour K.H."/>
            <person name="Lee M.K."/>
            <person name="McDonald W.H."/>
            <person name="Medina M."/>
            <person name="Meijer H.J."/>
            <person name="Nordberg E.K."/>
            <person name="Maclean D.J."/>
            <person name="Ospina-Giraldo M.D."/>
            <person name="Morris P.F."/>
            <person name="Phuntumart V."/>
            <person name="Putnam N.H."/>
            <person name="Rash S."/>
            <person name="Rose J.K."/>
            <person name="Sakihama Y."/>
            <person name="Salamov A.A."/>
            <person name="Savidor A."/>
            <person name="Scheuring C.F."/>
            <person name="Smith B.M."/>
            <person name="Sobral B.W."/>
            <person name="Terry A."/>
            <person name="Torto-Alalibo T.A."/>
            <person name="Win J."/>
            <person name="Xu Z."/>
            <person name="Zhang H."/>
            <person name="Grigoriev I.V."/>
            <person name="Rokhsar D.S."/>
            <person name="Boore J.L."/>
        </authorList>
    </citation>
    <scope>NUCLEOTIDE SEQUENCE [LARGE SCALE GENOMIC DNA]</scope>
    <source>
        <strain evidence="2 3">P6497</strain>
    </source>
</reference>
<organism evidence="2 3">
    <name type="scientific">Phytophthora sojae (strain P6497)</name>
    <name type="common">Soybean stem and root rot agent</name>
    <name type="synonym">Phytophthora megasperma f. sp. glycines</name>
    <dbReference type="NCBI Taxonomy" id="1094619"/>
    <lineage>
        <taxon>Eukaryota</taxon>
        <taxon>Sar</taxon>
        <taxon>Stramenopiles</taxon>
        <taxon>Oomycota</taxon>
        <taxon>Peronosporomycetes</taxon>
        <taxon>Peronosporales</taxon>
        <taxon>Peronosporaceae</taxon>
        <taxon>Phytophthora</taxon>
    </lineage>
</organism>
<accession>G4ZX65</accession>
<protein>
    <submittedName>
        <fullName evidence="2">Uncharacterized protein</fullName>
    </submittedName>
</protein>
<dbReference type="Proteomes" id="UP000002640">
    <property type="component" value="Unassembled WGS sequence"/>
</dbReference>
<evidence type="ECO:0000256" key="1">
    <source>
        <dbReference type="SAM" id="MobiDB-lite"/>
    </source>
</evidence>
<sequence length="134" mass="14703">MALGTLVGLAVAKTKIQLESRRRDAKNKDARRHTEVEMAVSSGVREQDAPLEPLEGVPGLEDVAERNSRQAEQDRRRDEASDKAAGSTPLLALGWSAAWFTLQTSKDIAVGLYHGGDYVRGILHPPEDTKKKDQ</sequence>
<dbReference type="KEGG" id="psoj:PHYSODRAFT_516348"/>
<dbReference type="AlphaFoldDB" id="G4ZX65"/>
<proteinExistence type="predicted"/>
<dbReference type="EMBL" id="JH159157">
    <property type="protein sequence ID" value="EGZ11782.1"/>
    <property type="molecule type" value="Genomic_DNA"/>
</dbReference>
<dbReference type="OMA" id="RHTEVEM"/>
<gene>
    <name evidence="2" type="ORF">PHYSODRAFT_516348</name>
</gene>
<dbReference type="RefSeq" id="XP_009532115.1">
    <property type="nucleotide sequence ID" value="XM_009533820.1"/>
</dbReference>
<feature type="region of interest" description="Disordered" evidence="1">
    <location>
        <begin position="20"/>
        <end position="87"/>
    </location>
</feature>
<feature type="compositionally biased region" description="Basic and acidic residues" evidence="1">
    <location>
        <begin position="20"/>
        <end position="36"/>
    </location>
</feature>
<dbReference type="InParanoid" id="G4ZX65"/>
<dbReference type="GeneID" id="20659791"/>
<keyword evidence="3" id="KW-1185">Reference proteome</keyword>
<feature type="compositionally biased region" description="Basic and acidic residues" evidence="1">
    <location>
        <begin position="63"/>
        <end position="82"/>
    </location>
</feature>
<name>G4ZX65_PHYSP</name>